<accession>A0A0P9RFF2</accession>
<dbReference type="Proteomes" id="UP000050411">
    <property type="component" value="Unassembled WGS sequence"/>
</dbReference>
<gene>
    <name evidence="1" type="ORF">ALO92_101624</name>
</gene>
<protein>
    <submittedName>
        <fullName evidence="1">Uncharacterized protein</fullName>
    </submittedName>
</protein>
<comment type="caution">
    <text evidence="1">The sequence shown here is derived from an EMBL/GenBank/DDBJ whole genome shotgun (WGS) entry which is preliminary data.</text>
</comment>
<organism evidence="1 2">
    <name type="scientific">Pseudomonas congelans</name>
    <dbReference type="NCBI Taxonomy" id="200452"/>
    <lineage>
        <taxon>Bacteria</taxon>
        <taxon>Pseudomonadati</taxon>
        <taxon>Pseudomonadota</taxon>
        <taxon>Gammaproteobacteria</taxon>
        <taxon>Pseudomonadales</taxon>
        <taxon>Pseudomonadaceae</taxon>
        <taxon>Pseudomonas</taxon>
    </lineage>
</organism>
<evidence type="ECO:0000313" key="2">
    <source>
        <dbReference type="Proteomes" id="UP000050411"/>
    </source>
</evidence>
<reference evidence="1 2" key="1">
    <citation type="submission" date="2015-09" db="EMBL/GenBank/DDBJ databases">
        <title>Genome announcement of multiple Pseudomonas syringae strains.</title>
        <authorList>
            <person name="Thakur S."/>
            <person name="Wang P.W."/>
            <person name="Gong Y."/>
            <person name="Weir B.S."/>
            <person name="Guttman D.S."/>
        </authorList>
    </citation>
    <scope>NUCLEOTIDE SEQUENCE [LARGE SCALE GENOMIC DNA]</scope>
    <source>
        <strain evidence="1 2">ICMP19117</strain>
    </source>
</reference>
<sequence length="47" mass="5675">MRFIRMMTREYREQGKMWAGHTAPFFVCRKSYSTKKALLRAFCLRGI</sequence>
<evidence type="ECO:0000313" key="1">
    <source>
        <dbReference type="EMBL" id="KPW82807.1"/>
    </source>
</evidence>
<dbReference type="AlphaFoldDB" id="A0A0P9RFF2"/>
<dbReference type="EMBL" id="LJQB01000076">
    <property type="protein sequence ID" value="KPW82807.1"/>
    <property type="molecule type" value="Genomic_DNA"/>
</dbReference>
<proteinExistence type="predicted"/>
<name>A0A0P9RFF2_9PSED</name>